<dbReference type="OMA" id="SAAQKWN"/>
<reference evidence="2" key="1">
    <citation type="journal article" date="2007" name="Infect. Immun.">
        <title>Genome differences between Treponema pallidum subsp. pallidum strain Nichols and T. paraluiscuniculi strain Cuniculi A.</title>
        <authorList>
            <person name="Strouhal M."/>
            <person name="Smajs D."/>
            <person name="Matejkova P."/>
            <person name="Sodergren E."/>
            <person name="Amin A.G."/>
            <person name="Howell J.K."/>
            <person name="Norris S.J."/>
            <person name="Weinstock G.M."/>
        </authorList>
    </citation>
    <scope>NUCLEOTIDE SEQUENCE</scope>
    <source>
        <strain evidence="2">Cuniculi A</strain>
    </source>
</reference>
<dbReference type="EMBL" id="EF137743">
    <property type="protein sequence ID" value="ABO37095.1"/>
    <property type="molecule type" value="Genomic_DNA"/>
</dbReference>
<sequence length="437" mass="46417">MLYGKTRAVGRAVSFQGVCALREEGVLCVGRSTMDTQYMRRRVCTVVRATVCLCGTSLLTTCDFSGIFATIQQEVAIKSPSIPGAIYGLVKAGGKLYATNGRLWEKDPSGTEWKPVSCFDSVIGGSRITSLAADNGGNGVLVACIPGKGAYKWQHKDCQTNGSLSALSGTEKALSVVGTGTSGVYLLNHTDDKVGETSTSNGTTALGEMNEFCLHAGNGFLVTTKKVCVGGDSTVAKSDGEEPVPPILAATDDGSGHVYILTKDKVYCKKVNQSEKKIQDCPQSAAAAAPAPAGAHSVAHKVADAHSIAFFKNGNDEFLLIGGRQGYGEIKLERSSGSSGNGAQCVHLKEQNVHDQTGWDEKSSTPKRSAEQYRSTIGRWAVSGIYVIEKKPGGGRKKRDTSANCERPDLYVAVGDTNDTYTGLWKFDTATNTWNRE</sequence>
<proteinExistence type="predicted"/>
<feature type="region of interest" description="Disordered" evidence="1">
    <location>
        <begin position="353"/>
        <end position="372"/>
    </location>
</feature>
<dbReference type="AlphaFoldDB" id="A8QVX1"/>
<protein>
    <submittedName>
        <fullName evidence="2">Uncharacterized protein</fullName>
    </submittedName>
</protein>
<evidence type="ECO:0000313" key="2">
    <source>
        <dbReference type="EMBL" id="ABO37095.1"/>
    </source>
</evidence>
<name>A8QVX1_9SPIR</name>
<accession>A8QVX1</accession>
<feature type="compositionally biased region" description="Basic and acidic residues" evidence="1">
    <location>
        <begin position="353"/>
        <end position="371"/>
    </location>
</feature>
<evidence type="ECO:0000256" key="1">
    <source>
        <dbReference type="SAM" id="MobiDB-lite"/>
    </source>
</evidence>
<organism evidence="2">
    <name type="scientific">Treponema paraluiscuniculi</name>
    <dbReference type="NCBI Taxonomy" id="53435"/>
    <lineage>
        <taxon>Bacteria</taxon>
        <taxon>Pseudomonadati</taxon>
        <taxon>Spirochaetota</taxon>
        <taxon>Spirochaetia</taxon>
        <taxon>Spirochaetales</taxon>
        <taxon>Treponemataceae</taxon>
        <taxon>Treponema</taxon>
    </lineage>
</organism>